<dbReference type="UniPathway" id="UPA00379">
    <property type="reaction ID" value="UER00551"/>
</dbReference>
<dbReference type="InterPro" id="IPR005920">
    <property type="entry name" value="HutI"/>
</dbReference>
<keyword evidence="3" id="KW-0378">Hydrolase</keyword>
<dbReference type="Gene3D" id="3.20.20.140">
    <property type="entry name" value="Metal-dependent hydrolases"/>
    <property type="match status" value="2"/>
</dbReference>
<dbReference type="Ensembl" id="ENSHHUT00000030475.1">
    <property type="protein sequence ID" value="ENSHHUP00000029256.1"/>
    <property type="gene ID" value="ENSHHUG00000018661.1"/>
</dbReference>
<evidence type="ECO:0000313" key="5">
    <source>
        <dbReference type="Ensembl" id="ENSHHUP00000029256.1"/>
    </source>
</evidence>
<keyword evidence="6" id="KW-1185">Reference proteome</keyword>
<dbReference type="FunFam" id="3.20.20.140:FF:000215">
    <property type="entry name" value="Putative imidazolonepropionase"/>
    <property type="match status" value="1"/>
</dbReference>
<name>A0A4W5LSN2_9TELE</name>
<reference evidence="5" key="2">
    <citation type="submission" date="2025-08" db="UniProtKB">
        <authorList>
            <consortium name="Ensembl"/>
        </authorList>
    </citation>
    <scope>IDENTIFICATION</scope>
</reference>
<reference evidence="5" key="3">
    <citation type="submission" date="2025-09" db="UniProtKB">
        <authorList>
            <consortium name="Ensembl"/>
        </authorList>
    </citation>
    <scope>IDENTIFICATION</scope>
</reference>
<dbReference type="PANTHER" id="PTHR42752">
    <property type="entry name" value="IMIDAZOLONEPROPIONASE"/>
    <property type="match status" value="1"/>
</dbReference>
<protein>
    <submittedName>
        <fullName evidence="5">Amidohydrolase domain containing 1</fullName>
    </submittedName>
</protein>
<dbReference type="GeneTree" id="ENSGT00390000008645"/>
<evidence type="ECO:0000256" key="3">
    <source>
        <dbReference type="ARBA" id="ARBA00022801"/>
    </source>
</evidence>
<dbReference type="GO" id="GO:0046872">
    <property type="term" value="F:metal ion binding"/>
    <property type="evidence" value="ECO:0007669"/>
    <property type="project" value="UniProtKB-KW"/>
</dbReference>
<sequence>MCTVPEEGSTSQWSTPCSCLQPADLSDRQVGSDAAGRHHPGVRVAKSGYGLELQTELKMLEVIEMTRRTLPINISSTYCGAHAVPKGKTVAEATTDILQVQLPRLRECRPGHGPHLASINFHGDELYPMNSAQLGAELGALAISHLEEVTDDGIAAMATAKTAAVLLPTTAYILRLPQPRARDMLEAGVIVALGSDFNPNAYCCSMPVVMHLVCVNMRMSMPEALAAATINAAYALGRSNTHGSLEVNKHGDLLVLNAVNKYYYIVGASHLPVRRTPGTDPLRCHQGQRRLQQRQNHGLLNPKLVLNNCSSPSHSLTRPLALWPCGQGCVALYMDTAHRQGFVNRQLILTRYSMSWSVGYVVTFEYGF</sequence>
<keyword evidence="1" id="KW-0963">Cytoplasm</keyword>
<dbReference type="InterPro" id="IPR032466">
    <property type="entry name" value="Metal_Hydrolase"/>
</dbReference>
<dbReference type="PANTHER" id="PTHR42752:SF1">
    <property type="entry name" value="IMIDAZOLONEPROPIONASE-RELATED"/>
    <property type="match status" value="1"/>
</dbReference>
<evidence type="ECO:0000313" key="6">
    <source>
        <dbReference type="Proteomes" id="UP000314982"/>
    </source>
</evidence>
<evidence type="ECO:0000256" key="1">
    <source>
        <dbReference type="ARBA" id="ARBA00022490"/>
    </source>
</evidence>
<reference evidence="6" key="1">
    <citation type="submission" date="2018-06" db="EMBL/GenBank/DDBJ databases">
        <title>Genome assembly of Danube salmon.</title>
        <authorList>
            <person name="Macqueen D.J."/>
            <person name="Gundappa M.K."/>
        </authorList>
    </citation>
    <scope>NUCLEOTIDE SEQUENCE [LARGE SCALE GENOMIC DNA]</scope>
</reference>
<dbReference type="STRING" id="62062.ENSHHUP00000029256"/>
<organism evidence="5 6">
    <name type="scientific">Hucho hucho</name>
    <name type="common">huchen</name>
    <dbReference type="NCBI Taxonomy" id="62062"/>
    <lineage>
        <taxon>Eukaryota</taxon>
        <taxon>Metazoa</taxon>
        <taxon>Chordata</taxon>
        <taxon>Craniata</taxon>
        <taxon>Vertebrata</taxon>
        <taxon>Euteleostomi</taxon>
        <taxon>Actinopterygii</taxon>
        <taxon>Neopterygii</taxon>
        <taxon>Teleostei</taxon>
        <taxon>Protacanthopterygii</taxon>
        <taxon>Salmoniformes</taxon>
        <taxon>Salmonidae</taxon>
        <taxon>Salmoninae</taxon>
        <taxon>Hucho</taxon>
    </lineage>
</organism>
<keyword evidence="2" id="KW-0479">Metal-binding</keyword>
<dbReference type="AlphaFoldDB" id="A0A4W5LSN2"/>
<accession>A0A4W5LSN2</accession>
<dbReference type="GO" id="GO:0019557">
    <property type="term" value="P:L-histidine catabolic process to glutamate and formate"/>
    <property type="evidence" value="ECO:0007669"/>
    <property type="project" value="UniProtKB-UniPathway"/>
</dbReference>
<feature type="domain" description="Amidohydrolase 3" evidence="4">
    <location>
        <begin position="142"/>
        <end position="257"/>
    </location>
</feature>
<dbReference type="GO" id="GO:0019556">
    <property type="term" value="P:L-histidine catabolic process to glutamate and formamide"/>
    <property type="evidence" value="ECO:0007669"/>
    <property type="project" value="UniProtKB-UniPathway"/>
</dbReference>
<proteinExistence type="predicted"/>
<evidence type="ECO:0000256" key="2">
    <source>
        <dbReference type="ARBA" id="ARBA00022723"/>
    </source>
</evidence>
<dbReference type="GO" id="GO:0050480">
    <property type="term" value="F:imidazolonepropionase activity"/>
    <property type="evidence" value="ECO:0007669"/>
    <property type="project" value="TreeGrafter"/>
</dbReference>
<dbReference type="GO" id="GO:0005737">
    <property type="term" value="C:cytoplasm"/>
    <property type="evidence" value="ECO:0007669"/>
    <property type="project" value="InterPro"/>
</dbReference>
<dbReference type="SUPFAM" id="SSF51556">
    <property type="entry name" value="Metallo-dependent hydrolases"/>
    <property type="match status" value="1"/>
</dbReference>
<dbReference type="Pfam" id="PF07969">
    <property type="entry name" value="Amidohydro_3"/>
    <property type="match status" value="1"/>
</dbReference>
<dbReference type="Proteomes" id="UP000314982">
    <property type="component" value="Unassembled WGS sequence"/>
</dbReference>
<evidence type="ECO:0000259" key="4">
    <source>
        <dbReference type="Pfam" id="PF07969"/>
    </source>
</evidence>
<dbReference type="InterPro" id="IPR013108">
    <property type="entry name" value="Amidohydro_3"/>
</dbReference>